<sequence>MIRTGLKAVANTMGRSLSLIQKTEQRIREELVESTDLLQNVLSKVLVSDEIRELVNQMPKELGSQGYDPWGYHQETAEIGLMVLKTIYDYYFRVESYGLDNIPKTGSAFVISNHSGQLPIDGTLIATALATNPNGPRAPRVMIERFFPTVPFVYSFLTAVGAIIGDPINCIKMLENDEIIIVFPEGVRGSGKPYRMRYQLQYMGTGFVRIAVQTKSPIIPVGVVGCEETIPSLGSIDPLARLLAIPYVPIAIPWPLPAKVIIHFGEPIFLDGDIDDENEMIQKVEYVKGKINYLIQKGLKQRGKRFL</sequence>
<accession>A0A1V1P2H4</accession>
<name>A0A1V1P2H4_9BACT</name>
<keyword evidence="2" id="KW-0808">Transferase</keyword>
<dbReference type="InterPro" id="IPR002123">
    <property type="entry name" value="Plipid/glycerol_acylTrfase"/>
</dbReference>
<dbReference type="CDD" id="cd07987">
    <property type="entry name" value="LPLAT_MGAT-like"/>
    <property type="match status" value="1"/>
</dbReference>
<feature type="domain" description="Phospholipid/glycerol acyltransferase" evidence="1">
    <location>
        <begin position="108"/>
        <end position="226"/>
    </location>
</feature>
<comment type="caution">
    <text evidence="2">The sequence shown here is derived from an EMBL/GenBank/DDBJ whole genome shotgun (WGS) entry which is preliminary data.</text>
</comment>
<evidence type="ECO:0000313" key="2">
    <source>
        <dbReference type="EMBL" id="ETR69004.1"/>
    </source>
</evidence>
<dbReference type="Pfam" id="PF01553">
    <property type="entry name" value="Acyltransferase"/>
    <property type="match status" value="1"/>
</dbReference>
<dbReference type="SMART" id="SM00563">
    <property type="entry name" value="PlsC"/>
    <property type="match status" value="1"/>
</dbReference>
<proteinExistence type="predicted"/>
<dbReference type="PANTHER" id="PTHR22753">
    <property type="entry name" value="TRANSMEMBRANE PROTEIN 68"/>
    <property type="match status" value="1"/>
</dbReference>
<evidence type="ECO:0000259" key="1">
    <source>
        <dbReference type="SMART" id="SM00563"/>
    </source>
</evidence>
<dbReference type="SUPFAM" id="SSF69593">
    <property type="entry name" value="Glycerol-3-phosphate (1)-acyltransferase"/>
    <property type="match status" value="1"/>
</dbReference>
<dbReference type="GO" id="GO:0016020">
    <property type="term" value="C:membrane"/>
    <property type="evidence" value="ECO:0007669"/>
    <property type="project" value="TreeGrafter"/>
</dbReference>
<organism evidence="2 3">
    <name type="scientific">Candidatus Magnetoglobus multicellularis str. Araruama</name>
    <dbReference type="NCBI Taxonomy" id="890399"/>
    <lineage>
        <taxon>Bacteria</taxon>
        <taxon>Pseudomonadati</taxon>
        <taxon>Thermodesulfobacteriota</taxon>
        <taxon>Desulfobacteria</taxon>
        <taxon>Desulfobacterales</taxon>
        <taxon>Desulfobacteraceae</taxon>
        <taxon>Candidatus Magnetoglobus</taxon>
    </lineage>
</organism>
<dbReference type="AlphaFoldDB" id="A0A1V1P2H4"/>
<keyword evidence="2" id="KW-0012">Acyltransferase</keyword>
<reference evidence="3" key="1">
    <citation type="submission" date="2012-11" db="EMBL/GenBank/DDBJ databases">
        <authorList>
            <person name="Lucero-Rivera Y.E."/>
            <person name="Tovar-Ramirez D."/>
        </authorList>
    </citation>
    <scope>NUCLEOTIDE SEQUENCE [LARGE SCALE GENOMIC DNA]</scope>
    <source>
        <strain evidence="3">Araruama</strain>
    </source>
</reference>
<gene>
    <name evidence="2" type="ORF">OMM_04220</name>
</gene>
<dbReference type="Proteomes" id="UP000189670">
    <property type="component" value="Unassembled WGS sequence"/>
</dbReference>
<dbReference type="EMBL" id="ATBP01000765">
    <property type="protein sequence ID" value="ETR69004.1"/>
    <property type="molecule type" value="Genomic_DNA"/>
</dbReference>
<dbReference type="GO" id="GO:0016746">
    <property type="term" value="F:acyltransferase activity"/>
    <property type="evidence" value="ECO:0007669"/>
    <property type="project" value="UniProtKB-KW"/>
</dbReference>
<protein>
    <submittedName>
        <fullName evidence="2">Phospholipid/glycerol acyltransferase</fullName>
    </submittedName>
</protein>
<dbReference type="PANTHER" id="PTHR22753:SF14">
    <property type="entry name" value="MONOACYLGLYCEROL_DIACYLGLYCEROL O-ACYLTRANSFERASE"/>
    <property type="match status" value="1"/>
</dbReference>
<evidence type="ECO:0000313" key="3">
    <source>
        <dbReference type="Proteomes" id="UP000189670"/>
    </source>
</evidence>